<evidence type="ECO:0000256" key="5">
    <source>
        <dbReference type="ARBA" id="ARBA00023002"/>
    </source>
</evidence>
<dbReference type="InterPro" id="IPR013766">
    <property type="entry name" value="Thioredoxin_domain"/>
</dbReference>
<reference evidence="13 14" key="1">
    <citation type="submission" date="2021-03" db="EMBL/GenBank/DDBJ databases">
        <title>The complete genome sequence of Acetobacter suratthaniensis TBRC 1719.</title>
        <authorList>
            <person name="Charoenyingcharoen P."/>
            <person name="Yukphan P."/>
        </authorList>
    </citation>
    <scope>NUCLEOTIDE SEQUENCE [LARGE SCALE GENOMIC DNA]</scope>
    <source>
        <strain evidence="13 14">TBRC 1719</strain>
    </source>
</reference>
<evidence type="ECO:0000256" key="10">
    <source>
        <dbReference type="ARBA" id="ARBA00042639"/>
    </source>
</evidence>
<evidence type="ECO:0000256" key="1">
    <source>
        <dbReference type="ARBA" id="ARBA00003330"/>
    </source>
</evidence>
<comment type="catalytic activity">
    <reaction evidence="11">
        <text>a hydroperoxide + [thioredoxin]-dithiol = an alcohol + [thioredoxin]-disulfide + H2O</text>
        <dbReference type="Rhea" id="RHEA:62620"/>
        <dbReference type="Rhea" id="RHEA-COMP:10698"/>
        <dbReference type="Rhea" id="RHEA-COMP:10700"/>
        <dbReference type="ChEBI" id="CHEBI:15377"/>
        <dbReference type="ChEBI" id="CHEBI:29950"/>
        <dbReference type="ChEBI" id="CHEBI:30879"/>
        <dbReference type="ChEBI" id="CHEBI:35924"/>
        <dbReference type="ChEBI" id="CHEBI:50058"/>
        <dbReference type="EC" id="1.11.1.24"/>
    </reaction>
</comment>
<keyword evidence="14" id="KW-1185">Reference proteome</keyword>
<dbReference type="RefSeq" id="WP_207854109.1">
    <property type="nucleotide sequence ID" value="NZ_JAFVMG010000006.1"/>
</dbReference>
<comment type="caution">
    <text evidence="13">The sequence shown here is derived from an EMBL/GenBank/DDBJ whole genome shotgun (WGS) entry which is preliminary data.</text>
</comment>
<evidence type="ECO:0000313" key="14">
    <source>
        <dbReference type="Proteomes" id="UP000664399"/>
    </source>
</evidence>
<evidence type="ECO:0000256" key="6">
    <source>
        <dbReference type="ARBA" id="ARBA00023157"/>
    </source>
</evidence>
<name>A0ABS3LLM5_9PROT</name>
<evidence type="ECO:0000256" key="8">
    <source>
        <dbReference type="ARBA" id="ARBA00032824"/>
    </source>
</evidence>
<dbReference type="EMBL" id="JAFVMG010000006">
    <property type="protein sequence ID" value="MBO1328269.1"/>
    <property type="molecule type" value="Genomic_DNA"/>
</dbReference>
<dbReference type="Gene3D" id="3.40.30.10">
    <property type="entry name" value="Glutaredoxin"/>
    <property type="match status" value="1"/>
</dbReference>
<comment type="function">
    <text evidence="1">Thiol-specific peroxidase that catalyzes the reduction of hydrogen peroxide and organic hydroperoxides to water and alcohols, respectively. Plays a role in cell protection against oxidative stress by detoxifying peroxides and as sensor of hydrogen peroxide-mediated signaling events.</text>
</comment>
<dbReference type="SUPFAM" id="SSF52833">
    <property type="entry name" value="Thioredoxin-like"/>
    <property type="match status" value="1"/>
</dbReference>
<accession>A0ABS3LLM5</accession>
<dbReference type="InterPro" id="IPR036249">
    <property type="entry name" value="Thioredoxin-like_sf"/>
</dbReference>
<evidence type="ECO:0000259" key="12">
    <source>
        <dbReference type="PROSITE" id="PS51352"/>
    </source>
</evidence>
<dbReference type="PROSITE" id="PS51352">
    <property type="entry name" value="THIOREDOXIN_2"/>
    <property type="match status" value="1"/>
</dbReference>
<dbReference type="PANTHER" id="PTHR42801:SF7">
    <property type="entry name" value="SLL1159 PROTEIN"/>
    <property type="match status" value="1"/>
</dbReference>
<feature type="domain" description="Thioredoxin" evidence="12">
    <location>
        <begin position="51"/>
        <end position="223"/>
    </location>
</feature>
<evidence type="ECO:0000256" key="7">
    <source>
        <dbReference type="ARBA" id="ARBA00023284"/>
    </source>
</evidence>
<keyword evidence="7" id="KW-0676">Redox-active center</keyword>
<dbReference type="Pfam" id="PF00578">
    <property type="entry name" value="AhpC-TSA"/>
    <property type="match status" value="1"/>
</dbReference>
<dbReference type="Proteomes" id="UP000664399">
    <property type="component" value="Unassembled WGS sequence"/>
</dbReference>
<gene>
    <name evidence="13" type="ORF">J2D75_07240</name>
</gene>
<evidence type="ECO:0000256" key="4">
    <source>
        <dbReference type="ARBA" id="ARBA00022862"/>
    </source>
</evidence>
<dbReference type="InterPro" id="IPR000866">
    <property type="entry name" value="AhpC/TSA"/>
</dbReference>
<protein>
    <recommendedName>
        <fullName evidence="2">thioredoxin-dependent peroxiredoxin</fullName>
        <ecNumber evidence="2">1.11.1.24</ecNumber>
    </recommendedName>
    <alternativeName>
        <fullName evidence="8">Thioredoxin peroxidase</fullName>
    </alternativeName>
    <alternativeName>
        <fullName evidence="10">Thioredoxin-dependent peroxiredoxin Bcp</fullName>
    </alternativeName>
</protein>
<evidence type="ECO:0000313" key="13">
    <source>
        <dbReference type="EMBL" id="MBO1328269.1"/>
    </source>
</evidence>
<dbReference type="CDD" id="cd02970">
    <property type="entry name" value="PRX_like2"/>
    <property type="match status" value="1"/>
</dbReference>
<keyword evidence="6" id="KW-1015">Disulfide bond</keyword>
<evidence type="ECO:0000256" key="9">
    <source>
        <dbReference type="ARBA" id="ARBA00038489"/>
    </source>
</evidence>
<keyword evidence="4" id="KW-0049">Antioxidant</keyword>
<keyword evidence="5" id="KW-0560">Oxidoreductase</keyword>
<dbReference type="InterPro" id="IPR050924">
    <property type="entry name" value="Peroxiredoxin_BCP/PrxQ"/>
</dbReference>
<organism evidence="13 14">
    <name type="scientific">Acetobacter suratthaniensis</name>
    <dbReference type="NCBI Taxonomy" id="1502841"/>
    <lineage>
        <taxon>Bacteria</taxon>
        <taxon>Pseudomonadati</taxon>
        <taxon>Pseudomonadota</taxon>
        <taxon>Alphaproteobacteria</taxon>
        <taxon>Acetobacterales</taxon>
        <taxon>Acetobacteraceae</taxon>
        <taxon>Acetobacter</taxon>
    </lineage>
</organism>
<evidence type="ECO:0000256" key="11">
    <source>
        <dbReference type="ARBA" id="ARBA00049091"/>
    </source>
</evidence>
<dbReference type="EC" id="1.11.1.24" evidence="2"/>
<evidence type="ECO:0000256" key="2">
    <source>
        <dbReference type="ARBA" id="ARBA00013017"/>
    </source>
</evidence>
<dbReference type="PANTHER" id="PTHR42801">
    <property type="entry name" value="THIOREDOXIN-DEPENDENT PEROXIDE REDUCTASE"/>
    <property type="match status" value="1"/>
</dbReference>
<keyword evidence="3" id="KW-0575">Peroxidase</keyword>
<proteinExistence type="inferred from homology"/>
<evidence type="ECO:0000256" key="3">
    <source>
        <dbReference type="ARBA" id="ARBA00022559"/>
    </source>
</evidence>
<sequence length="237" mass="25941">MTLSVLLPPLRARFRALEEERERKWPPEALALGVNQRATLVREQARAGDTVRRGDVLPPAVLVDVQGRTYSLDTLLASGPIVLIVFRFGECPACNIALNHYRDTLWPALKAAGVPLVAISGQPAPALQAFRERLALEFPVLTDNGLTLLRALGLTYTYDEASRKAAIARGDDSAPLNGLPDTWELPKPAVLILEPGRIVDFVDISPDWLDRTETEQVLDALGLGNNGTEKYTKRGSL</sequence>
<comment type="similarity">
    <text evidence="9">Belongs to the peroxiredoxin family. BCP/PrxQ subfamily.</text>
</comment>